<dbReference type="InterPro" id="IPR010917">
    <property type="entry name" value="TonB_rcpt_CS"/>
</dbReference>
<evidence type="ECO:0000256" key="1">
    <source>
        <dbReference type="ARBA" id="ARBA00004571"/>
    </source>
</evidence>
<keyword evidence="4" id="KW-0812">Transmembrane</keyword>
<evidence type="ECO:0000259" key="7">
    <source>
        <dbReference type="Pfam" id="PF25183"/>
    </source>
</evidence>
<dbReference type="OrthoDB" id="9757908at2"/>
<comment type="subcellular location">
    <subcellularLocation>
        <location evidence="1">Cell outer membrane</location>
        <topology evidence="1">Multi-pass membrane protein</topology>
    </subcellularLocation>
</comment>
<accession>A0A143PMV5</accession>
<dbReference type="PANTHER" id="PTHR30069:SF46">
    <property type="entry name" value="OAR PROTEIN"/>
    <property type="match status" value="1"/>
</dbReference>
<dbReference type="PANTHER" id="PTHR30069">
    <property type="entry name" value="TONB-DEPENDENT OUTER MEMBRANE RECEPTOR"/>
    <property type="match status" value="1"/>
</dbReference>
<dbReference type="GO" id="GO:0009279">
    <property type="term" value="C:cell outer membrane"/>
    <property type="evidence" value="ECO:0007669"/>
    <property type="project" value="UniProtKB-SubCell"/>
</dbReference>
<reference evidence="8 9" key="1">
    <citation type="journal article" date="2016" name="Genome Announc.">
        <title>First Complete Genome Sequence of a Subdivision 6 Acidobacterium Strain.</title>
        <authorList>
            <person name="Huang S."/>
            <person name="Vieira S."/>
            <person name="Bunk B."/>
            <person name="Riedel T."/>
            <person name="Sproer C."/>
            <person name="Overmann J."/>
        </authorList>
    </citation>
    <scope>NUCLEOTIDE SEQUENCE [LARGE SCALE GENOMIC DNA]</scope>
    <source>
        <strain evidence="9">DSM 100886 HEG_-6_39</strain>
    </source>
</reference>
<keyword evidence="5" id="KW-0472">Membrane</keyword>
<dbReference type="Pfam" id="PF13620">
    <property type="entry name" value="CarboxypepD_reg"/>
    <property type="match status" value="1"/>
</dbReference>
<dbReference type="STRING" id="1855912.LuPra_02635"/>
<dbReference type="KEGG" id="abac:LuPra_02635"/>
<organism evidence="8 9">
    <name type="scientific">Luteitalea pratensis</name>
    <dbReference type="NCBI Taxonomy" id="1855912"/>
    <lineage>
        <taxon>Bacteria</taxon>
        <taxon>Pseudomonadati</taxon>
        <taxon>Acidobacteriota</taxon>
        <taxon>Vicinamibacteria</taxon>
        <taxon>Vicinamibacterales</taxon>
        <taxon>Vicinamibacteraceae</taxon>
        <taxon>Luteitalea</taxon>
    </lineage>
</organism>
<keyword evidence="3" id="KW-1134">Transmembrane beta strand</keyword>
<dbReference type="SUPFAM" id="SSF49464">
    <property type="entry name" value="Carboxypeptidase regulatory domain-like"/>
    <property type="match status" value="1"/>
</dbReference>
<dbReference type="Gene3D" id="2.40.170.20">
    <property type="entry name" value="TonB-dependent receptor, beta-barrel domain"/>
    <property type="match status" value="1"/>
</dbReference>
<sequence length="931" mass="101872">MLTLTIVGFHRYNLRGVGMGECTIDPAVMTRHWSFLRDALSSSLVMLVTLCQAGLLEAQGLQPCTLVGTVQDASGAALAEAEIEVTSSSLIGGPRLTRTDALGRYRVLSLLPGPYSIRVQFPGLADAIRENVEVSAGSTLTIDVTMTAVAAAERVDVSGPLVDVTTASFVTTIDSNFLNDLPTNRSFAELINLAPGVTRSAGFGGTILSNALYVEGVSVTEPRRQQAWVAFPYQWLQELTISVLGADVAHGESTGVSANAVLRAGGNQFHGGVDAWLVRPNWAESSEDVVPRRILSWWQLDAQHGGPIRRDRLWYFGGLDYHWLNDRPSGFAGPGERSDRTARALGRLTAAPRDNLRLEGFVARNNAEQEAFNVGPAFPIEVSSDVRQRDWTWSAKSTWTEGPRTLIEASIGGYDSFRAVDPHPPNSRVAPPPRLDFRLGLTGNARSYSDEEPRDVRARIVMTRVLESRAGTHQVKAGVEHAASRSGARTGIPGDIEYRSLDGTPTGAYEWHGNETTATGRRTALWIQDQWQIGRRLSLTAGLRADHHRASVPGLGQVFETTPVAPRVGLAWDVDQRHATVFKAHYGRYADSLLLNRVAFVDTTRVSPEIFLQALPDGTYVETLRVTPSTDNRAIDPSISHSFVDQVVVGLEQTFARRFLLQALYVGRQFDNFMSLVDTRSEWLPTARLDPGPDGRAGTADDVGLLQVFKQTMQGNEFYFYTNPDGAFRRYDGVQLVVRKTYGDGWQAQASVTRARTDGTIGNTDFTNAGENDTGQQVGTTNPGVFLNPNAQINAEGRAPFDFSEVKLLGSWRAPWWGGFLVSGVFRAHSGTRWERQVSFPSADLALSPLTVRVEPRGSRTLPSVRNLDLRIEKTMRVPAIGGTFGLYADVLNVTNQSTPRSVFGSSGSQFGLLLNYTDPRLLRVAARLSF</sequence>
<protein>
    <submittedName>
        <fullName evidence="8">Outer membrane receptor for ferrienterochelin and colicins</fullName>
    </submittedName>
</protein>
<evidence type="ECO:0000256" key="6">
    <source>
        <dbReference type="ARBA" id="ARBA00023237"/>
    </source>
</evidence>
<feature type="domain" description="TonB-dependent transporter Oar-like beta-barrel" evidence="7">
    <location>
        <begin position="562"/>
        <end position="832"/>
    </location>
</feature>
<dbReference type="GO" id="GO:0015344">
    <property type="term" value="F:siderophore uptake transmembrane transporter activity"/>
    <property type="evidence" value="ECO:0007669"/>
    <property type="project" value="TreeGrafter"/>
</dbReference>
<evidence type="ECO:0000256" key="4">
    <source>
        <dbReference type="ARBA" id="ARBA00022692"/>
    </source>
</evidence>
<proteinExistence type="predicted"/>
<dbReference type="PATRIC" id="fig|1813736.3.peg.2784"/>
<gene>
    <name evidence="8" type="ORF">LuPra_02635</name>
</gene>
<keyword evidence="6" id="KW-0998">Cell outer membrane</keyword>
<dbReference type="Gene3D" id="2.60.40.1120">
    <property type="entry name" value="Carboxypeptidase-like, regulatory domain"/>
    <property type="match status" value="1"/>
</dbReference>
<evidence type="ECO:0000256" key="3">
    <source>
        <dbReference type="ARBA" id="ARBA00022452"/>
    </source>
</evidence>
<evidence type="ECO:0000256" key="2">
    <source>
        <dbReference type="ARBA" id="ARBA00022448"/>
    </source>
</evidence>
<keyword evidence="2" id="KW-0813">Transport</keyword>
<evidence type="ECO:0000256" key="5">
    <source>
        <dbReference type="ARBA" id="ARBA00023136"/>
    </source>
</evidence>
<keyword evidence="8" id="KW-0675">Receptor</keyword>
<dbReference type="AlphaFoldDB" id="A0A143PMV5"/>
<dbReference type="EMBL" id="CP015136">
    <property type="protein sequence ID" value="AMY09418.1"/>
    <property type="molecule type" value="Genomic_DNA"/>
</dbReference>
<dbReference type="GO" id="GO:0044718">
    <property type="term" value="P:siderophore transmembrane transport"/>
    <property type="evidence" value="ECO:0007669"/>
    <property type="project" value="TreeGrafter"/>
</dbReference>
<name>A0A143PMV5_LUTPR</name>
<keyword evidence="9" id="KW-1185">Reference proteome</keyword>
<dbReference type="InterPro" id="IPR036942">
    <property type="entry name" value="Beta-barrel_TonB_sf"/>
</dbReference>
<evidence type="ECO:0000313" key="9">
    <source>
        <dbReference type="Proteomes" id="UP000076079"/>
    </source>
</evidence>
<dbReference type="Pfam" id="PF25183">
    <property type="entry name" value="OMP_b-brl_4"/>
    <property type="match status" value="1"/>
</dbReference>
<reference evidence="9" key="2">
    <citation type="submission" date="2016-04" db="EMBL/GenBank/DDBJ databases">
        <title>First Complete Genome Sequence of a Subdivision 6 Acidobacterium.</title>
        <authorList>
            <person name="Huang S."/>
            <person name="Vieira S."/>
            <person name="Bunk B."/>
            <person name="Riedel T."/>
            <person name="Sproeer C."/>
            <person name="Overmann J."/>
        </authorList>
    </citation>
    <scope>NUCLEOTIDE SEQUENCE [LARGE SCALE GENOMIC DNA]</scope>
    <source>
        <strain evidence="9">DSM 100886 HEG_-6_39</strain>
    </source>
</reference>
<dbReference type="InterPro" id="IPR057601">
    <property type="entry name" value="Oar-like_b-barrel"/>
</dbReference>
<dbReference type="PROSITE" id="PS01156">
    <property type="entry name" value="TONB_DEPENDENT_REC_2"/>
    <property type="match status" value="1"/>
</dbReference>
<dbReference type="Proteomes" id="UP000076079">
    <property type="component" value="Chromosome"/>
</dbReference>
<dbReference type="InterPro" id="IPR039426">
    <property type="entry name" value="TonB-dep_rcpt-like"/>
</dbReference>
<dbReference type="InterPro" id="IPR008969">
    <property type="entry name" value="CarboxyPept-like_regulatory"/>
</dbReference>
<dbReference type="RefSeq" id="WP_110171165.1">
    <property type="nucleotide sequence ID" value="NZ_CP015136.1"/>
</dbReference>
<dbReference type="SUPFAM" id="SSF56935">
    <property type="entry name" value="Porins"/>
    <property type="match status" value="1"/>
</dbReference>
<evidence type="ECO:0000313" key="8">
    <source>
        <dbReference type="EMBL" id="AMY09418.1"/>
    </source>
</evidence>